<dbReference type="InterPro" id="IPR043906">
    <property type="entry name" value="Gfo/Idh/MocA_OxRdtase_bact_C"/>
</dbReference>
<feature type="domain" description="Gfo/Idh/MocA-like oxidoreductase bacterial type C-terminal" evidence="2">
    <location>
        <begin position="365"/>
        <end position="435"/>
    </location>
</feature>
<reference evidence="3" key="1">
    <citation type="journal article" date="2023" name="PLoS Negl. Trop. Dis.">
        <title>A genome sequence for Biomphalaria pfeifferi, the major vector snail for the human-infecting parasite Schistosoma mansoni.</title>
        <authorList>
            <person name="Bu L."/>
            <person name="Lu L."/>
            <person name="Laidemitt M.R."/>
            <person name="Zhang S.M."/>
            <person name="Mutuku M."/>
            <person name="Mkoji G."/>
            <person name="Steinauer M."/>
            <person name="Loker E.S."/>
        </authorList>
    </citation>
    <scope>NUCLEOTIDE SEQUENCE</scope>
    <source>
        <strain evidence="3">KasaAsao</strain>
    </source>
</reference>
<reference evidence="3" key="2">
    <citation type="submission" date="2023-04" db="EMBL/GenBank/DDBJ databases">
        <authorList>
            <person name="Bu L."/>
            <person name="Lu L."/>
            <person name="Laidemitt M.R."/>
            <person name="Zhang S.M."/>
            <person name="Mutuku M."/>
            <person name="Mkoji G."/>
            <person name="Steinauer M."/>
            <person name="Loker E.S."/>
        </authorList>
    </citation>
    <scope>NUCLEOTIDE SEQUENCE</scope>
    <source>
        <strain evidence="3">KasaAsao</strain>
        <tissue evidence="3">Whole Snail</tissue>
    </source>
</reference>
<comment type="caution">
    <text evidence="3">The sequence shown here is derived from an EMBL/GenBank/DDBJ whole genome shotgun (WGS) entry which is preliminary data.</text>
</comment>
<dbReference type="InterPro" id="IPR000683">
    <property type="entry name" value="Gfo/Idh/MocA-like_OxRdtase_N"/>
</dbReference>
<protein>
    <submittedName>
        <fullName evidence="3">Gfo/Idh/MocA family oxidoreductase</fullName>
    </submittedName>
</protein>
<dbReference type="InterPro" id="IPR036291">
    <property type="entry name" value="NAD(P)-bd_dom_sf"/>
</dbReference>
<dbReference type="Gene3D" id="3.40.50.720">
    <property type="entry name" value="NAD(P)-binding Rossmann-like Domain"/>
    <property type="match status" value="1"/>
</dbReference>
<dbReference type="InterPro" id="IPR050463">
    <property type="entry name" value="Gfo/Idh/MocA_oxidrdct_glycsds"/>
</dbReference>
<dbReference type="NCBIfam" id="TIGR01409">
    <property type="entry name" value="TAT_signal_seq"/>
    <property type="match status" value="1"/>
</dbReference>
<dbReference type="InterPro" id="IPR006311">
    <property type="entry name" value="TAT_signal"/>
</dbReference>
<feature type="domain" description="Gfo/Idh/MocA-like oxidoreductase bacterial type C-terminal" evidence="2">
    <location>
        <begin position="205"/>
        <end position="349"/>
    </location>
</feature>
<dbReference type="SUPFAM" id="SSF55347">
    <property type="entry name" value="Glyceraldehyde-3-phosphate dehydrogenase-like, C-terminal domain"/>
    <property type="match status" value="1"/>
</dbReference>
<name>A0AAD8ANG1_BIOPF</name>
<dbReference type="PANTHER" id="PTHR43818:SF5">
    <property type="entry name" value="OXIDOREDUCTASE FAMILY PROTEIN"/>
    <property type="match status" value="1"/>
</dbReference>
<dbReference type="PROSITE" id="PS51318">
    <property type="entry name" value="TAT"/>
    <property type="match status" value="1"/>
</dbReference>
<dbReference type="Pfam" id="PF01408">
    <property type="entry name" value="GFO_IDH_MocA"/>
    <property type="match status" value="1"/>
</dbReference>
<evidence type="ECO:0000313" key="4">
    <source>
        <dbReference type="Proteomes" id="UP001233172"/>
    </source>
</evidence>
<evidence type="ECO:0000259" key="1">
    <source>
        <dbReference type="Pfam" id="PF01408"/>
    </source>
</evidence>
<dbReference type="PANTHER" id="PTHR43818">
    <property type="entry name" value="BCDNA.GH03377"/>
    <property type="match status" value="1"/>
</dbReference>
<sequence length="437" mass="49093">MNAHRLSRRDFLRASATGGTAAVYALCTQHSSAFATQQPRSANSLLGVGAIGLRYQGTVDTEKARMYGNIVACCDVDRHVREQARASFGSTPFISEDYREVLQRKDVDLVIIGTPDHWHSKILIDACRAGKDVYCEKPLTLTIDEGKRIRDVVRETGRVVQVGSWQRSDSRFRLAVEMVRQGRIGKLKEVEVILGKNEQGGPFDSTPVPKHLNWNLWQGQTVEVPYIAERSHYTFRWWLEYSGGQMTDWGAHHIDIAQWAIDSHPVAIEGAAVFPVDDGTRYNVPRDYKVQYRYANDVVMTVLDNGRNGITFVGTDGKLFVNRGTIAGKAVDELAQNPLPREKFQVYQDNFERPERAGKLDAIVNHMGNFFDCVQSRQMPVSDVESQHRSVSTCHLGNIALKLGRPLAWDPGKEEFVGDAEANSFVSRPQRKGFEVV</sequence>
<evidence type="ECO:0000313" key="3">
    <source>
        <dbReference type="EMBL" id="KAK0038756.1"/>
    </source>
</evidence>
<proteinExistence type="predicted"/>
<dbReference type="GO" id="GO:0000166">
    <property type="term" value="F:nucleotide binding"/>
    <property type="evidence" value="ECO:0007669"/>
    <property type="project" value="InterPro"/>
</dbReference>
<dbReference type="Pfam" id="PF19051">
    <property type="entry name" value="GFO_IDH_MocA_C2"/>
    <property type="match status" value="2"/>
</dbReference>
<dbReference type="EMBL" id="JASAOG010000491">
    <property type="protein sequence ID" value="KAK0038756.1"/>
    <property type="molecule type" value="Genomic_DNA"/>
</dbReference>
<organism evidence="3 4">
    <name type="scientific">Biomphalaria pfeifferi</name>
    <name type="common">Bloodfluke planorb</name>
    <name type="synonym">Freshwater snail</name>
    <dbReference type="NCBI Taxonomy" id="112525"/>
    <lineage>
        <taxon>Eukaryota</taxon>
        <taxon>Metazoa</taxon>
        <taxon>Spiralia</taxon>
        <taxon>Lophotrochozoa</taxon>
        <taxon>Mollusca</taxon>
        <taxon>Gastropoda</taxon>
        <taxon>Heterobranchia</taxon>
        <taxon>Euthyneura</taxon>
        <taxon>Panpulmonata</taxon>
        <taxon>Hygrophila</taxon>
        <taxon>Lymnaeoidea</taxon>
        <taxon>Planorbidae</taxon>
        <taxon>Biomphalaria</taxon>
    </lineage>
</organism>
<dbReference type="SUPFAM" id="SSF51735">
    <property type="entry name" value="NAD(P)-binding Rossmann-fold domains"/>
    <property type="match status" value="1"/>
</dbReference>
<dbReference type="AlphaFoldDB" id="A0AAD8ANG1"/>
<accession>A0AAD8ANG1</accession>
<evidence type="ECO:0000259" key="2">
    <source>
        <dbReference type="Pfam" id="PF19051"/>
    </source>
</evidence>
<keyword evidence="4" id="KW-1185">Reference proteome</keyword>
<gene>
    <name evidence="3" type="ORF">Bpfe_031535</name>
</gene>
<dbReference type="Proteomes" id="UP001233172">
    <property type="component" value="Unassembled WGS sequence"/>
</dbReference>
<dbReference type="Gene3D" id="3.30.360.10">
    <property type="entry name" value="Dihydrodipicolinate Reductase, domain 2"/>
    <property type="match status" value="1"/>
</dbReference>
<feature type="domain" description="Gfo/Idh/MocA-like oxidoreductase N-terminal" evidence="1">
    <location>
        <begin position="46"/>
        <end position="163"/>
    </location>
</feature>
<dbReference type="InterPro" id="IPR019546">
    <property type="entry name" value="TAT_signal_bac_arc"/>
</dbReference>